<keyword evidence="3" id="KW-0998">Cell outer membrane</keyword>
<dbReference type="PANTHER" id="PTHR30329">
    <property type="entry name" value="STATOR ELEMENT OF FLAGELLAR MOTOR COMPLEX"/>
    <property type="match status" value="1"/>
</dbReference>
<gene>
    <name evidence="7" type="ORF">C9994_12895</name>
</gene>
<dbReference type="Gene3D" id="3.30.1330.60">
    <property type="entry name" value="OmpA-like domain"/>
    <property type="match status" value="1"/>
</dbReference>
<dbReference type="Pfam" id="PF00691">
    <property type="entry name" value="OmpA"/>
    <property type="match status" value="1"/>
</dbReference>
<evidence type="ECO:0000313" key="7">
    <source>
        <dbReference type="EMBL" id="PTB93565.1"/>
    </source>
</evidence>
<evidence type="ECO:0000256" key="3">
    <source>
        <dbReference type="ARBA" id="ARBA00023237"/>
    </source>
</evidence>
<dbReference type="PANTHER" id="PTHR30329:SF21">
    <property type="entry name" value="LIPOPROTEIN YIAD-RELATED"/>
    <property type="match status" value="1"/>
</dbReference>
<evidence type="ECO:0000256" key="2">
    <source>
        <dbReference type="ARBA" id="ARBA00023136"/>
    </source>
</evidence>
<organism evidence="7 8">
    <name type="scientific">Marivirga lumbricoides</name>
    <dbReference type="NCBI Taxonomy" id="1046115"/>
    <lineage>
        <taxon>Bacteria</taxon>
        <taxon>Pseudomonadati</taxon>
        <taxon>Bacteroidota</taxon>
        <taxon>Cytophagia</taxon>
        <taxon>Cytophagales</taxon>
        <taxon>Marivirgaceae</taxon>
        <taxon>Marivirga</taxon>
    </lineage>
</organism>
<dbReference type="GO" id="GO:0009279">
    <property type="term" value="C:cell outer membrane"/>
    <property type="evidence" value="ECO:0007669"/>
    <property type="project" value="UniProtKB-SubCell"/>
</dbReference>
<sequence>ITISGRVMDGETQEPLDALVTYETLDDGKEVGRVKTDPTTGEYTITLPAGREYQYIVKVDGYLPISENVDLTNQRESKSFSNDMIMVPVKSTAEISLNNVFFNFDSYQLLPKSKSELDRIVEVMSENDINVNIIGHTDNIGTEAYNKELSERRAEAVVNYLVKSGVEKNKLNYKGMGESEPAVPNTSPENRAQNRRVNFKID</sequence>
<accession>A0A2T4DIC5</accession>
<dbReference type="PROSITE" id="PS51123">
    <property type="entry name" value="OMPA_2"/>
    <property type="match status" value="1"/>
</dbReference>
<dbReference type="PROSITE" id="PS01068">
    <property type="entry name" value="OMPA_1"/>
    <property type="match status" value="1"/>
</dbReference>
<feature type="region of interest" description="Disordered" evidence="5">
    <location>
        <begin position="173"/>
        <end position="202"/>
    </location>
</feature>
<dbReference type="InterPro" id="IPR006664">
    <property type="entry name" value="OMP_bac"/>
</dbReference>
<dbReference type="Gene3D" id="2.60.40.1120">
    <property type="entry name" value="Carboxypeptidase-like, regulatory domain"/>
    <property type="match status" value="1"/>
</dbReference>
<dbReference type="EMBL" id="PYVU01000161">
    <property type="protein sequence ID" value="PTB93565.1"/>
    <property type="molecule type" value="Genomic_DNA"/>
</dbReference>
<dbReference type="Proteomes" id="UP000240608">
    <property type="component" value="Unassembled WGS sequence"/>
</dbReference>
<dbReference type="InterPro" id="IPR036737">
    <property type="entry name" value="OmpA-like_sf"/>
</dbReference>
<evidence type="ECO:0000256" key="1">
    <source>
        <dbReference type="ARBA" id="ARBA00004442"/>
    </source>
</evidence>
<feature type="domain" description="OmpA-like" evidence="6">
    <location>
        <begin position="89"/>
        <end position="202"/>
    </location>
</feature>
<dbReference type="AlphaFoldDB" id="A0A2T4DIC5"/>
<feature type="compositionally biased region" description="Basic residues" evidence="5">
    <location>
        <begin position="193"/>
        <end position="202"/>
    </location>
</feature>
<evidence type="ECO:0000313" key="8">
    <source>
        <dbReference type="Proteomes" id="UP000240608"/>
    </source>
</evidence>
<dbReference type="InterPro" id="IPR008969">
    <property type="entry name" value="CarboxyPept-like_regulatory"/>
</dbReference>
<proteinExistence type="predicted"/>
<reference evidence="7 8" key="1">
    <citation type="submission" date="2018-03" db="EMBL/GenBank/DDBJ databases">
        <title>Cross-interface Injection: A General Nanoliter Liquid Handling Method Applied to Single Cells Genome Amplification Automated Nanoliter Liquid Handling Applied to Single Cell Multiple Displacement Amplification.</title>
        <authorList>
            <person name="Yun J."/>
            <person name="Xu P."/>
            <person name="Xu J."/>
            <person name="Dai X."/>
            <person name="Wang Y."/>
            <person name="Zheng X."/>
            <person name="Cao C."/>
            <person name="Yi Q."/>
            <person name="Zhu Y."/>
            <person name="Wang L."/>
            <person name="Dong Z."/>
            <person name="Huang Y."/>
            <person name="Huang L."/>
            <person name="Du W."/>
        </authorList>
    </citation>
    <scope>NUCLEOTIDE SEQUENCE [LARGE SCALE GENOMIC DNA]</scope>
    <source>
        <strain evidence="7 8">Z-D1-2</strain>
    </source>
</reference>
<dbReference type="InterPro" id="IPR006690">
    <property type="entry name" value="OMPA-like_CS"/>
</dbReference>
<feature type="non-terminal residue" evidence="7">
    <location>
        <position position="1"/>
    </location>
</feature>
<name>A0A2T4DIC5_9BACT</name>
<protein>
    <recommendedName>
        <fullName evidence="6">OmpA-like domain-containing protein</fullName>
    </recommendedName>
</protein>
<dbReference type="CDD" id="cd07185">
    <property type="entry name" value="OmpA_C-like"/>
    <property type="match status" value="1"/>
</dbReference>
<dbReference type="SUPFAM" id="SSF49464">
    <property type="entry name" value="Carboxypeptidase regulatory domain-like"/>
    <property type="match status" value="1"/>
</dbReference>
<dbReference type="InterPro" id="IPR050330">
    <property type="entry name" value="Bact_OuterMem_StrucFunc"/>
</dbReference>
<comment type="subcellular location">
    <subcellularLocation>
        <location evidence="1">Cell outer membrane</location>
    </subcellularLocation>
</comment>
<keyword evidence="2 4" id="KW-0472">Membrane</keyword>
<dbReference type="InterPro" id="IPR006665">
    <property type="entry name" value="OmpA-like"/>
</dbReference>
<evidence type="ECO:0000256" key="4">
    <source>
        <dbReference type="PROSITE-ProRule" id="PRU00473"/>
    </source>
</evidence>
<evidence type="ECO:0000256" key="5">
    <source>
        <dbReference type="SAM" id="MobiDB-lite"/>
    </source>
</evidence>
<comment type="caution">
    <text evidence="7">The sequence shown here is derived from an EMBL/GenBank/DDBJ whole genome shotgun (WGS) entry which is preliminary data.</text>
</comment>
<dbReference type="PRINTS" id="PR01021">
    <property type="entry name" value="OMPADOMAIN"/>
</dbReference>
<evidence type="ECO:0000259" key="6">
    <source>
        <dbReference type="PROSITE" id="PS51123"/>
    </source>
</evidence>
<dbReference type="SUPFAM" id="SSF103088">
    <property type="entry name" value="OmpA-like"/>
    <property type="match status" value="1"/>
</dbReference>